<evidence type="ECO:0000313" key="4">
    <source>
        <dbReference type="Proteomes" id="UP001356308"/>
    </source>
</evidence>
<dbReference type="InterPro" id="IPR011519">
    <property type="entry name" value="UnbV_ASPIC"/>
</dbReference>
<dbReference type="Pfam" id="PF07593">
    <property type="entry name" value="UnbV_ASPIC"/>
    <property type="match status" value="1"/>
</dbReference>
<protein>
    <submittedName>
        <fullName evidence="3">VCBS repeat-containing protein</fullName>
    </submittedName>
</protein>
<evidence type="ECO:0000259" key="2">
    <source>
        <dbReference type="Pfam" id="PF07593"/>
    </source>
</evidence>
<reference evidence="3 4" key="1">
    <citation type="submission" date="2024-01" db="EMBL/GenBank/DDBJ databases">
        <title>Maribacter spp. originated from different algae showed divergent polysaccharides utilization ability.</title>
        <authorList>
            <person name="Wang H."/>
            <person name="Wu Y."/>
        </authorList>
    </citation>
    <scope>NUCLEOTIDE SEQUENCE [LARGE SCALE GENOMIC DNA]</scope>
    <source>
        <strain evidence="3 4">PR1</strain>
    </source>
</reference>
<keyword evidence="1" id="KW-0732">Signal</keyword>
<dbReference type="InterPro" id="IPR028994">
    <property type="entry name" value="Integrin_alpha_N"/>
</dbReference>
<dbReference type="EMBL" id="JAZDDG010000002">
    <property type="protein sequence ID" value="MEE1975660.1"/>
    <property type="molecule type" value="Genomic_DNA"/>
</dbReference>
<dbReference type="SUPFAM" id="SSF69318">
    <property type="entry name" value="Integrin alpha N-terminal domain"/>
    <property type="match status" value="3"/>
</dbReference>
<dbReference type="RefSeq" id="WP_272650475.1">
    <property type="nucleotide sequence ID" value="NZ_JAZDDG010000002.1"/>
</dbReference>
<dbReference type="Pfam" id="PF13517">
    <property type="entry name" value="FG-GAP_3"/>
    <property type="match status" value="5"/>
</dbReference>
<evidence type="ECO:0000313" key="3">
    <source>
        <dbReference type="EMBL" id="MEE1975660.1"/>
    </source>
</evidence>
<sequence length="1100" mass="123830">MRKHLVYFGFLLLSLGCSDTEDKLFIQLPSNSTGVTFTNTITSTPELNILNYLYYYNGAGVITADFNNDNLIDLFLAGNQVAPNLYLNQGNMTFKRLSMDWNTKKLGNWTTGVTQVDINNDGLLDLYICQASGYRALQGKNKLLVNQGLDELGNPSFKDEAEDYGLDFSGLSTKAVFFDYDLDGDLDMYLLNHSVHPNLNYGRGNNRSKRDTLSGDRLYENVNEKFIDISEKAGIFQGKSGYGLGISISDIDRDGYPDIYIGNDFFENDYLYLNQQDGTFKEIISLDDKKLGHTSHFSMGNAISDINNDGYSDIISLDMLPENLHTYKTSGLEYGYPIYQQYLKNGFAPQYMQNTLHLNNKGSNFSEIGFLSGLSATEWSWGPLLADFDNDGYKDVFITNGIKGATNDMDYMNFIANEDIQKRIDAGMRNTDMPLIDEIPEKKVSNYFFKNNGDLTFSNYTTTWFKDEATFSNGCAYADLDNDGDLDIVVNNLDEPVSILQNNQKENNFIKIKLKGPPKNINGIGSKVFVYSLGKEQYQEHYPSNNYLSSGGNILHFGVGNDSIIDSLKIVWPDKTIKKITDIKPNQERLVVFEKNINDSKFTPSNGSNQYIIAKDLSVDFVHEEKQTLDFNREPLVPFVRSNEGPTISVADINRDGLDDFFIGGAKTQSSKIYLQNVEGNFRESQTNPFESKVNNEDVTSIFFDANGDDYLDLLVASGGNEYLNGEPLRPRLYLNIEGDFMEETLAFSNISTNASKISTNDYDNDGDVDVIIASDLVPTQFGEVPQQYFFINDGKGNFSDATELIVPELKNLGNVKDLVWTDLNDDGIDDLLVAGHWMPISIFINDGKKLTLLKSNDLSTTHGWWNTVVSMDVDNDGDQDFIAGNWGANTKFKASRTKPITLYNYDFDSNGQNDPLITYYHGGTETPFASKDELVKQMPFLNKKYLSYDSFAKASIEDIFGNASLNKSNKKYVYELRSCLFINQGGGKFLKQPLPIIAQASSIHDIAIDDFDKDGFKDLLIVGNTYEISTQLGRLDALHGLILYHSKDNQQPYTSRYKMLEIDGAAREIQKIKLKNTESYIIGRNNNSPIFFIYDDNNE</sequence>
<organism evidence="3 4">
    <name type="scientific">Maribacter cobaltidurans</name>
    <dbReference type="NCBI Taxonomy" id="1178778"/>
    <lineage>
        <taxon>Bacteria</taxon>
        <taxon>Pseudomonadati</taxon>
        <taxon>Bacteroidota</taxon>
        <taxon>Flavobacteriia</taxon>
        <taxon>Flavobacteriales</taxon>
        <taxon>Flavobacteriaceae</taxon>
        <taxon>Maribacter</taxon>
    </lineage>
</organism>
<evidence type="ECO:0000256" key="1">
    <source>
        <dbReference type="ARBA" id="ARBA00022729"/>
    </source>
</evidence>
<dbReference type="Gene3D" id="2.130.10.130">
    <property type="entry name" value="Integrin alpha, N-terminal"/>
    <property type="match status" value="4"/>
</dbReference>
<gene>
    <name evidence="3" type="ORF">V1I91_06240</name>
</gene>
<name>A0ABU7IS01_9FLAO</name>
<dbReference type="PANTHER" id="PTHR16026">
    <property type="entry name" value="CARTILAGE ACIDIC PROTEIN 1"/>
    <property type="match status" value="1"/>
</dbReference>
<dbReference type="PROSITE" id="PS51257">
    <property type="entry name" value="PROKAR_LIPOPROTEIN"/>
    <property type="match status" value="1"/>
</dbReference>
<comment type="caution">
    <text evidence="3">The sequence shown here is derived from an EMBL/GenBank/DDBJ whole genome shotgun (WGS) entry which is preliminary data.</text>
</comment>
<dbReference type="PANTHER" id="PTHR16026:SF0">
    <property type="entry name" value="CARTILAGE ACIDIC PROTEIN 1"/>
    <property type="match status" value="1"/>
</dbReference>
<dbReference type="Proteomes" id="UP001356308">
    <property type="component" value="Unassembled WGS sequence"/>
</dbReference>
<dbReference type="InterPro" id="IPR027039">
    <property type="entry name" value="Crtac1"/>
</dbReference>
<accession>A0ABU7IS01</accession>
<feature type="domain" description="ASPIC/UnbV" evidence="2">
    <location>
        <begin position="523"/>
        <end position="588"/>
    </location>
</feature>
<dbReference type="InterPro" id="IPR013517">
    <property type="entry name" value="FG-GAP"/>
</dbReference>
<proteinExistence type="predicted"/>
<keyword evidence="4" id="KW-1185">Reference proteome</keyword>